<feature type="domain" description="Helix-turn-helix" evidence="1">
    <location>
        <begin position="24"/>
        <end position="73"/>
    </location>
</feature>
<dbReference type="InterPro" id="IPR009061">
    <property type="entry name" value="DNA-bd_dom_put_sf"/>
</dbReference>
<protein>
    <submittedName>
        <fullName evidence="2">Transcriptional regulator, AlpA family</fullName>
    </submittedName>
</protein>
<proteinExistence type="predicted"/>
<dbReference type="InterPro" id="IPR010093">
    <property type="entry name" value="SinI_DNA-bd"/>
</dbReference>
<sequence length="95" mass="11021">MKTTELDERLSRIEDLLLSQKTVLNFDETAVYTGLSKSHLYKLTSTGGIPCYKPTGKKLYFDKEELDEWMLRNKKVSQDEIDDKAENFLLERGLS</sequence>
<dbReference type="GO" id="GO:0003677">
    <property type="term" value="F:DNA binding"/>
    <property type="evidence" value="ECO:0007669"/>
    <property type="project" value="InterPro"/>
</dbReference>
<dbReference type="RefSeq" id="WP_142455216.1">
    <property type="nucleotide sequence ID" value="NZ_FXTP01000012.1"/>
</dbReference>
<accession>A0A521EI83</accession>
<dbReference type="SUPFAM" id="SSF46955">
    <property type="entry name" value="Putative DNA-binding domain"/>
    <property type="match status" value="1"/>
</dbReference>
<gene>
    <name evidence="2" type="ORF">SAMN06265219_11264</name>
</gene>
<evidence type="ECO:0000259" key="1">
    <source>
        <dbReference type="Pfam" id="PF12728"/>
    </source>
</evidence>
<dbReference type="InterPro" id="IPR041657">
    <property type="entry name" value="HTH_17"/>
</dbReference>
<evidence type="ECO:0000313" key="2">
    <source>
        <dbReference type="EMBL" id="SMO83615.1"/>
    </source>
</evidence>
<organism evidence="2 3">
    <name type="scientific">Gracilimonas mengyeensis</name>
    <dbReference type="NCBI Taxonomy" id="1302730"/>
    <lineage>
        <taxon>Bacteria</taxon>
        <taxon>Pseudomonadati</taxon>
        <taxon>Balneolota</taxon>
        <taxon>Balneolia</taxon>
        <taxon>Balneolales</taxon>
        <taxon>Balneolaceae</taxon>
        <taxon>Gracilimonas</taxon>
    </lineage>
</organism>
<evidence type="ECO:0000313" key="3">
    <source>
        <dbReference type="Proteomes" id="UP000317557"/>
    </source>
</evidence>
<dbReference type="AlphaFoldDB" id="A0A521EI83"/>
<dbReference type="OrthoDB" id="597977at2"/>
<dbReference type="Proteomes" id="UP000317557">
    <property type="component" value="Unassembled WGS sequence"/>
</dbReference>
<reference evidence="2 3" key="1">
    <citation type="submission" date="2017-05" db="EMBL/GenBank/DDBJ databases">
        <authorList>
            <person name="Varghese N."/>
            <person name="Submissions S."/>
        </authorList>
    </citation>
    <scope>NUCLEOTIDE SEQUENCE [LARGE SCALE GENOMIC DNA]</scope>
    <source>
        <strain evidence="2 3">DSM 21985</strain>
    </source>
</reference>
<dbReference type="Pfam" id="PF12728">
    <property type="entry name" value="HTH_17"/>
    <property type="match status" value="1"/>
</dbReference>
<dbReference type="EMBL" id="FXTP01000012">
    <property type="protein sequence ID" value="SMO83615.1"/>
    <property type="molecule type" value="Genomic_DNA"/>
</dbReference>
<name>A0A521EI83_9BACT</name>
<keyword evidence="3" id="KW-1185">Reference proteome</keyword>
<dbReference type="NCBIfam" id="TIGR01764">
    <property type="entry name" value="excise"/>
    <property type="match status" value="1"/>
</dbReference>